<dbReference type="CDD" id="cd05382">
    <property type="entry name" value="CAP_GAPR1-like"/>
    <property type="match status" value="1"/>
</dbReference>
<dbReference type="PRINTS" id="PR00837">
    <property type="entry name" value="V5TPXLIKE"/>
</dbReference>
<feature type="region of interest" description="Disordered" evidence="1">
    <location>
        <begin position="69"/>
        <end position="99"/>
    </location>
</feature>
<feature type="transmembrane region" description="Helical" evidence="2">
    <location>
        <begin position="40"/>
        <end position="61"/>
    </location>
</feature>
<dbReference type="GO" id="GO:0005576">
    <property type="term" value="C:extracellular region"/>
    <property type="evidence" value="ECO:0007669"/>
    <property type="project" value="InterPro"/>
</dbReference>
<dbReference type="PROSITE" id="PS01009">
    <property type="entry name" value="CRISP_1"/>
    <property type="match status" value="1"/>
</dbReference>
<dbReference type="InterPro" id="IPR014044">
    <property type="entry name" value="CAP_dom"/>
</dbReference>
<dbReference type="Pfam" id="PF00188">
    <property type="entry name" value="CAP"/>
    <property type="match status" value="1"/>
</dbReference>
<dbReference type="SUPFAM" id="SSF55797">
    <property type="entry name" value="PR-1-like"/>
    <property type="match status" value="1"/>
</dbReference>
<feature type="transmembrane region" description="Helical" evidence="2">
    <location>
        <begin position="157"/>
        <end position="177"/>
    </location>
</feature>
<dbReference type="InterPro" id="IPR034113">
    <property type="entry name" value="SCP_GAPR1-like"/>
</dbReference>
<dbReference type="InterPro" id="IPR035940">
    <property type="entry name" value="CAP_sf"/>
</dbReference>
<feature type="compositionally biased region" description="Polar residues" evidence="1">
    <location>
        <begin position="279"/>
        <end position="293"/>
    </location>
</feature>
<dbReference type="Gene3D" id="3.40.33.10">
    <property type="entry name" value="CAP"/>
    <property type="match status" value="1"/>
</dbReference>
<keyword evidence="2" id="KW-0472">Membrane</keyword>
<dbReference type="WBParaSite" id="TCONS_00007222.p1">
    <property type="protein sequence ID" value="TCONS_00007222.p1"/>
    <property type="gene ID" value="XLOC_005266"/>
</dbReference>
<feature type="compositionally biased region" description="Acidic residues" evidence="1">
    <location>
        <begin position="71"/>
        <end position="86"/>
    </location>
</feature>
<feature type="domain" description="SCP" evidence="3">
    <location>
        <begin position="352"/>
        <end position="483"/>
    </location>
</feature>
<keyword evidence="2" id="KW-0812">Transmembrane</keyword>
<dbReference type="Proteomes" id="UP000035681">
    <property type="component" value="Unplaced"/>
</dbReference>
<dbReference type="PANTHER" id="PTHR10334">
    <property type="entry name" value="CYSTEINE-RICH SECRETORY PROTEIN-RELATED"/>
    <property type="match status" value="1"/>
</dbReference>
<name>A0AAF5I0D8_STRER</name>
<feature type="region of interest" description="Disordered" evidence="1">
    <location>
        <begin position="235"/>
        <end position="298"/>
    </location>
</feature>
<reference evidence="5" key="1">
    <citation type="submission" date="2024-02" db="UniProtKB">
        <authorList>
            <consortium name="WormBaseParasite"/>
        </authorList>
    </citation>
    <scope>IDENTIFICATION</scope>
</reference>
<protein>
    <submittedName>
        <fullName evidence="5">SCP domain-containing protein</fullName>
    </submittedName>
</protein>
<accession>A0AAF5I0D8</accession>
<keyword evidence="2" id="KW-1133">Transmembrane helix</keyword>
<dbReference type="InterPro" id="IPR001283">
    <property type="entry name" value="CRISP-related"/>
</dbReference>
<evidence type="ECO:0000313" key="4">
    <source>
        <dbReference type="Proteomes" id="UP000035681"/>
    </source>
</evidence>
<evidence type="ECO:0000256" key="1">
    <source>
        <dbReference type="SAM" id="MobiDB-lite"/>
    </source>
</evidence>
<evidence type="ECO:0000259" key="3">
    <source>
        <dbReference type="SMART" id="SM00198"/>
    </source>
</evidence>
<proteinExistence type="predicted"/>
<evidence type="ECO:0000256" key="2">
    <source>
        <dbReference type="SAM" id="Phobius"/>
    </source>
</evidence>
<sequence>MKTKIPIGISRKLSQVKSKGKLKVKLSRVKVKPKSSKIDVHILPVVLVVPAALVHQVVLVFPARTKKEGKEEEGEEEEKEEEEEEESTKKRKERKRTMKREKKGFKRVSRFRFVLKLKIVNRPEIFFGISYKIDIIQSLCLFLICQEFYRKMWSKSSLLIAIFALFGFLTLCSGFSYQIRQVIQNGESYFIYNGRRYGTFEEAMNQVRKDMDEYFNKLTRKPSIIWITRTPKIQPLPVRTTPRPNKPVRPVSKTTRRPQPPKPNPRPSSRIPPKPVKPATQSTTKPVVTQKPPNNRIDRKYIPSAAEVDKLYTFDVNKEKLKDSSGPFSDKVYDEVWRGYDYKKDFKTGYLDMRNRILKETNRYRQAHGVPPLTYDYDLEKASQEYAKYLGDYNLFEHDPKNREKGWGENLARLSASIGSLATKKWYDEVRMHDFSKNQFSYGTGHFTALVWKDTKKVGCGIYLKTGNLYVVCKYTPGGNVYNKFNQNVFPRRGQ</sequence>
<evidence type="ECO:0000313" key="5">
    <source>
        <dbReference type="WBParaSite" id="TCONS_00007222.p1"/>
    </source>
</evidence>
<feature type="compositionally biased region" description="Pro residues" evidence="1">
    <location>
        <begin position="258"/>
        <end position="276"/>
    </location>
</feature>
<dbReference type="SMART" id="SM00198">
    <property type="entry name" value="SCP"/>
    <property type="match status" value="1"/>
</dbReference>
<keyword evidence="4" id="KW-1185">Reference proteome</keyword>
<dbReference type="AlphaFoldDB" id="A0AAF5I0D8"/>
<dbReference type="InterPro" id="IPR018244">
    <property type="entry name" value="Allrgn_V5/Tpx1_CS"/>
</dbReference>
<feature type="compositionally biased region" description="Basic residues" evidence="1">
    <location>
        <begin position="89"/>
        <end position="99"/>
    </location>
</feature>
<organism evidence="4 5">
    <name type="scientific">Strongyloides stercoralis</name>
    <name type="common">Threadworm</name>
    <dbReference type="NCBI Taxonomy" id="6248"/>
    <lineage>
        <taxon>Eukaryota</taxon>
        <taxon>Metazoa</taxon>
        <taxon>Ecdysozoa</taxon>
        <taxon>Nematoda</taxon>
        <taxon>Chromadorea</taxon>
        <taxon>Rhabditida</taxon>
        <taxon>Tylenchina</taxon>
        <taxon>Panagrolaimomorpha</taxon>
        <taxon>Strongyloidoidea</taxon>
        <taxon>Strongyloididae</taxon>
        <taxon>Strongyloides</taxon>
    </lineage>
</organism>
<dbReference type="FunFam" id="3.40.33.10:FF:000010">
    <property type="entry name" value="Predicted protein"/>
    <property type="match status" value="1"/>
</dbReference>